<keyword evidence="3" id="KW-1185">Reference proteome</keyword>
<feature type="region of interest" description="Disordered" evidence="1">
    <location>
        <begin position="55"/>
        <end position="91"/>
    </location>
</feature>
<evidence type="ECO:0000313" key="3">
    <source>
        <dbReference type="Proteomes" id="UP001218218"/>
    </source>
</evidence>
<proteinExistence type="predicted"/>
<evidence type="ECO:0000256" key="1">
    <source>
        <dbReference type="SAM" id="MobiDB-lite"/>
    </source>
</evidence>
<reference evidence="2" key="1">
    <citation type="submission" date="2023-03" db="EMBL/GenBank/DDBJ databases">
        <title>Massive genome expansion in bonnet fungi (Mycena s.s.) driven by repeated elements and novel gene families across ecological guilds.</title>
        <authorList>
            <consortium name="Lawrence Berkeley National Laboratory"/>
            <person name="Harder C.B."/>
            <person name="Miyauchi S."/>
            <person name="Viragh M."/>
            <person name="Kuo A."/>
            <person name="Thoen E."/>
            <person name="Andreopoulos B."/>
            <person name="Lu D."/>
            <person name="Skrede I."/>
            <person name="Drula E."/>
            <person name="Henrissat B."/>
            <person name="Morin E."/>
            <person name="Kohler A."/>
            <person name="Barry K."/>
            <person name="LaButti K."/>
            <person name="Morin E."/>
            <person name="Salamov A."/>
            <person name="Lipzen A."/>
            <person name="Mereny Z."/>
            <person name="Hegedus B."/>
            <person name="Baldrian P."/>
            <person name="Stursova M."/>
            <person name="Weitz H."/>
            <person name="Taylor A."/>
            <person name="Grigoriev I.V."/>
            <person name="Nagy L.G."/>
            <person name="Martin F."/>
            <person name="Kauserud H."/>
        </authorList>
    </citation>
    <scope>NUCLEOTIDE SEQUENCE</scope>
    <source>
        <strain evidence="2">CBHHK002</strain>
    </source>
</reference>
<gene>
    <name evidence="2" type="ORF">DFH08DRAFT_817857</name>
</gene>
<organism evidence="2 3">
    <name type="scientific">Mycena albidolilacea</name>
    <dbReference type="NCBI Taxonomy" id="1033008"/>
    <lineage>
        <taxon>Eukaryota</taxon>
        <taxon>Fungi</taxon>
        <taxon>Dikarya</taxon>
        <taxon>Basidiomycota</taxon>
        <taxon>Agaricomycotina</taxon>
        <taxon>Agaricomycetes</taxon>
        <taxon>Agaricomycetidae</taxon>
        <taxon>Agaricales</taxon>
        <taxon>Marasmiineae</taxon>
        <taxon>Mycenaceae</taxon>
        <taxon>Mycena</taxon>
    </lineage>
</organism>
<name>A0AAD6ZHI8_9AGAR</name>
<comment type="caution">
    <text evidence="2">The sequence shown here is derived from an EMBL/GenBank/DDBJ whole genome shotgun (WGS) entry which is preliminary data.</text>
</comment>
<dbReference type="Proteomes" id="UP001218218">
    <property type="component" value="Unassembled WGS sequence"/>
</dbReference>
<sequence length="115" mass="12780">MSAQEPLHCISRALRLLGTIQHQLSKLVWSWYFNQVHYFSAALKSKVGHGYNHGYRKANPHPYPPRPYPARAGYETRGSSTTRGFSNPPGLPAEIKQKISVSCAGECNTTTSPHS</sequence>
<protein>
    <submittedName>
        <fullName evidence="2">Uncharacterized protein</fullName>
    </submittedName>
</protein>
<dbReference type="EMBL" id="JARIHO010000047">
    <property type="protein sequence ID" value="KAJ7323286.1"/>
    <property type="molecule type" value="Genomic_DNA"/>
</dbReference>
<evidence type="ECO:0000313" key="2">
    <source>
        <dbReference type="EMBL" id="KAJ7323286.1"/>
    </source>
</evidence>
<accession>A0AAD6ZHI8</accession>
<dbReference type="AlphaFoldDB" id="A0AAD6ZHI8"/>